<dbReference type="PROSITE" id="PS50093">
    <property type="entry name" value="PKD"/>
    <property type="match status" value="1"/>
</dbReference>
<dbReference type="EMBL" id="LGBR01000001">
    <property type="protein sequence ID" value="KOY51413.1"/>
    <property type="molecule type" value="Genomic_DNA"/>
</dbReference>
<feature type="chain" id="PRO_5005832948" evidence="1">
    <location>
        <begin position="24"/>
        <end position="1118"/>
    </location>
</feature>
<dbReference type="InterPro" id="IPR013783">
    <property type="entry name" value="Ig-like_fold"/>
</dbReference>
<proteinExistence type="predicted"/>
<dbReference type="SUPFAM" id="SSF49299">
    <property type="entry name" value="PKD domain"/>
    <property type="match status" value="1"/>
</dbReference>
<dbReference type="Proteomes" id="UP000037716">
    <property type="component" value="Unassembled WGS sequence"/>
</dbReference>
<evidence type="ECO:0000259" key="2">
    <source>
        <dbReference type="PROSITE" id="PS50093"/>
    </source>
</evidence>
<feature type="signal peptide" evidence="1">
    <location>
        <begin position="1"/>
        <end position="23"/>
    </location>
</feature>
<evidence type="ECO:0000313" key="3">
    <source>
        <dbReference type="EMBL" id="KOY51413.1"/>
    </source>
</evidence>
<dbReference type="CDD" id="cd00146">
    <property type="entry name" value="PKD"/>
    <property type="match status" value="1"/>
</dbReference>
<comment type="caution">
    <text evidence="3">The sequence shown here is derived from an EMBL/GenBank/DDBJ whole genome shotgun (WGS) entry which is preliminary data.</text>
</comment>
<feature type="domain" description="PKD" evidence="2">
    <location>
        <begin position="428"/>
        <end position="464"/>
    </location>
</feature>
<reference evidence="3 4" key="1">
    <citation type="submission" date="2015-07" db="EMBL/GenBank/DDBJ databases">
        <title>Genome of Polaribacter dokdonenesis DSW-5, isolated from seawater off Dokdo in Korea.</title>
        <authorList>
            <person name="Yoon K."/>
            <person name="Song J.Y."/>
            <person name="Kim J.F."/>
        </authorList>
    </citation>
    <scope>NUCLEOTIDE SEQUENCE [LARGE SCALE GENOMIC DNA]</scope>
    <source>
        <strain evidence="3 4">DSW-5</strain>
    </source>
</reference>
<dbReference type="Pfam" id="PF13585">
    <property type="entry name" value="CHU_C"/>
    <property type="match status" value="1"/>
</dbReference>
<evidence type="ECO:0000313" key="4">
    <source>
        <dbReference type="Proteomes" id="UP000037716"/>
    </source>
</evidence>
<gene>
    <name evidence="3" type="ORF">I602_973</name>
</gene>
<sequence length="1118" mass="125435">MFGMKKHCALLFFSFCCLLNFHAQITLSHNVGNTPIKTDWESCDEEEVWARTFTLSEFGINKDEQFIIRSAQVAISNAQLGSGIMISISAIDDNFPISQGKRLSYNFYEETPLIGDTPEIITFNFSTPVVVPSKTTRILVTVEQSNVLQNGVEKILIAGTEEDTDTSWFYGCRQYYTFIETQNLDNPKPKANFFINVTGEKRTITSNVDEIMLSHNVGDDLIQTSMPSCSGGVMSWARTFDLEDFGISTNEEFIINAGDIGITGAGWLANVTYHIYEIDENFPDSFSKDKLIGSSQKKIISAFSWSSTSARIITTDFEQPIVVPADVKKILVEVERGIEYGDGLLFISGTEQETEDSWFNGNCPFNTNNKFEKMSNLTTYGSDINFYITVNGQVKTIFPFEITNDNTCSNFSNNFSLTNQTEVQSVIWDFDDPNSGTNNTSRLIDVNHQFTSAGIYNVTATVTHIDNTTYTIPKEIEIFEAPNINKNVSLKQCDNSDINGFSFFNLNEVKEKIISNADDYTITFFEERSQAATKTLPITNITNYQNEQVSSDTIWARAENINGCYEISEVNLLVSTTEIPVSFLKSYYKCDDGTDNLDGIATFNFSDITNEIINIFPINQQLIITYYRNEVDALAEVNSISDITNYQNTDSPYQQDIFVRVDSQVDNACLGLGAHISLIVEKIPIANPVIIEPECDNDRDGLFAFNTSTIESTIIGNQTNVSVRYFDENNIELPSPLPNPFITASQGVRVIIENSDSNDIDGKCSSETMLNFIVNSVPVANPVAIQEECDSDFDGLYAFDTSNIESTIIGNQTGLIISYFDENGTALPSPLPNPFLTSSQNITVRLENPNYDVCAVESNIQFIVREKPTVTLPTEDIICMSNFSELEIMVDNPNPDYTYTWRDESDKIIGSSYLAKVTKRGIYNVVATSIFGCDSDMQEIEISESSISDLTINDIQVQDDSDNNFIRINTGNIGLGDYEFRLLDNQSNIIYDYQDNPNFENLEGGNYILQINDKNNCGTSNFEISLISFPDFFTPNGDNSNDFWQIKGIQKGFYKEGIISVYNRYGKLITSFTINDLGWDGSYNGKPLNSNSYWFKATLINQQDQIKNRTGNFSLIRN</sequence>
<protein>
    <submittedName>
        <fullName evidence="3">PKD domain containing protein</fullName>
    </submittedName>
</protein>
<dbReference type="STRING" id="1300348.I602_973"/>
<dbReference type="InterPro" id="IPR035986">
    <property type="entry name" value="PKD_dom_sf"/>
</dbReference>
<keyword evidence="1" id="KW-0732">Signal</keyword>
<dbReference type="NCBIfam" id="TIGR04131">
    <property type="entry name" value="Bac_Flav_CTERM"/>
    <property type="match status" value="1"/>
</dbReference>
<dbReference type="AlphaFoldDB" id="A0A0M9CFH3"/>
<accession>A0A0M9CFH3</accession>
<evidence type="ECO:0000256" key="1">
    <source>
        <dbReference type="SAM" id="SignalP"/>
    </source>
</evidence>
<dbReference type="InterPro" id="IPR026341">
    <property type="entry name" value="T9SS_type_B"/>
</dbReference>
<organism evidence="3 4">
    <name type="scientific">Polaribacter dokdonensis DSW-5</name>
    <dbReference type="NCBI Taxonomy" id="1300348"/>
    <lineage>
        <taxon>Bacteria</taxon>
        <taxon>Pseudomonadati</taxon>
        <taxon>Bacteroidota</taxon>
        <taxon>Flavobacteriia</taxon>
        <taxon>Flavobacteriales</taxon>
        <taxon>Flavobacteriaceae</taxon>
    </lineage>
</organism>
<name>A0A0M9CFH3_9FLAO</name>
<dbReference type="PATRIC" id="fig|1300348.6.peg.973"/>
<dbReference type="Pfam" id="PF18911">
    <property type="entry name" value="PKD_4"/>
    <property type="match status" value="1"/>
</dbReference>
<dbReference type="Gene3D" id="2.60.40.10">
    <property type="entry name" value="Immunoglobulins"/>
    <property type="match status" value="1"/>
</dbReference>
<dbReference type="InterPro" id="IPR000601">
    <property type="entry name" value="PKD_dom"/>
</dbReference>